<keyword evidence="3" id="KW-1185">Reference proteome</keyword>
<name>A0A838L1R3_9SPHN</name>
<keyword evidence="1" id="KW-0732">Signal</keyword>
<evidence type="ECO:0000256" key="1">
    <source>
        <dbReference type="SAM" id="SignalP"/>
    </source>
</evidence>
<organism evidence="2 3">
    <name type="scientific">Sphingomonas chungangi</name>
    <dbReference type="NCBI Taxonomy" id="2683589"/>
    <lineage>
        <taxon>Bacteria</taxon>
        <taxon>Pseudomonadati</taxon>
        <taxon>Pseudomonadota</taxon>
        <taxon>Alphaproteobacteria</taxon>
        <taxon>Sphingomonadales</taxon>
        <taxon>Sphingomonadaceae</taxon>
        <taxon>Sphingomonas</taxon>
    </lineage>
</organism>
<feature type="signal peptide" evidence="1">
    <location>
        <begin position="1"/>
        <end position="24"/>
    </location>
</feature>
<gene>
    <name evidence="2" type="ORF">HZF05_00675</name>
</gene>
<reference evidence="2 3" key="1">
    <citation type="submission" date="2020-07" db="EMBL/GenBank/DDBJ databases">
        <authorList>
            <person name="Sun Q."/>
        </authorList>
    </citation>
    <scope>NUCLEOTIDE SEQUENCE [LARGE SCALE GENOMIC DNA]</scope>
    <source>
        <strain evidence="2 3">CGMCC 1.13654</strain>
    </source>
</reference>
<dbReference type="Proteomes" id="UP000570166">
    <property type="component" value="Unassembled WGS sequence"/>
</dbReference>
<evidence type="ECO:0008006" key="4">
    <source>
        <dbReference type="Google" id="ProtNLM"/>
    </source>
</evidence>
<dbReference type="EMBL" id="JACEIB010000001">
    <property type="protein sequence ID" value="MBA2932595.1"/>
    <property type="molecule type" value="Genomic_DNA"/>
</dbReference>
<dbReference type="RefSeq" id="WP_181638759.1">
    <property type="nucleotide sequence ID" value="NZ_JACEIB010000001.1"/>
</dbReference>
<evidence type="ECO:0000313" key="2">
    <source>
        <dbReference type="EMBL" id="MBA2932595.1"/>
    </source>
</evidence>
<proteinExistence type="predicted"/>
<comment type="caution">
    <text evidence="2">The sequence shown here is derived from an EMBL/GenBank/DDBJ whole genome shotgun (WGS) entry which is preliminary data.</text>
</comment>
<dbReference type="PROSITE" id="PS51257">
    <property type="entry name" value="PROKAR_LIPOPROTEIN"/>
    <property type="match status" value="1"/>
</dbReference>
<accession>A0A838L1R3</accession>
<feature type="chain" id="PRO_5032837071" description="Spore coat protein U domain-containing protein" evidence="1">
    <location>
        <begin position="25"/>
        <end position="278"/>
    </location>
</feature>
<dbReference type="AlphaFoldDB" id="A0A838L1R3"/>
<protein>
    <recommendedName>
        <fullName evidence="4">Spore coat protein U domain-containing protein</fullName>
    </recommendedName>
</protein>
<evidence type="ECO:0000313" key="3">
    <source>
        <dbReference type="Proteomes" id="UP000570166"/>
    </source>
</evidence>
<sequence length="278" mass="27619">MKNRAIWASLALGLGLVTTSPVIAACTVPNSITNGQVADATKIMGNFTALTSCAQQGNLTGDVTTSGGTATTLSNTGVTPGTYTSANITVDAKGRITTAASGSSGGGGGAYAYSVFVTGLAGGNTAASATKGIVFTAQQAASIAAVSVVNQLASGTYVVQLLKLDASYNVTAVLATSSPVTAAAAEQVVPFTSVVNVTAGTQYALVAVLTSGAATDYLQIPGVGNGGTYSEPFGLTHGGRIIITRNTAYAVGDSLSSGVTAGDWAFDFRLFFKFTGLP</sequence>